<organism evidence="1">
    <name type="scientific">hydrothermal vent metagenome</name>
    <dbReference type="NCBI Taxonomy" id="652676"/>
    <lineage>
        <taxon>unclassified sequences</taxon>
        <taxon>metagenomes</taxon>
        <taxon>ecological metagenomes</taxon>
    </lineage>
</organism>
<name>A0A3B1CES2_9ZZZZ</name>
<dbReference type="AlphaFoldDB" id="A0A3B1CES2"/>
<evidence type="ECO:0000313" key="1">
    <source>
        <dbReference type="EMBL" id="VAX15287.1"/>
    </source>
</evidence>
<gene>
    <name evidence="1" type="ORF">MNBD_IGNAVI01-1683</name>
</gene>
<accession>A0A3B1CES2</accession>
<protein>
    <submittedName>
        <fullName evidence="1">Uncharacterized protein</fullName>
    </submittedName>
</protein>
<sequence length="64" mass="7240">MKIRVTIIIVLIFIITSVIFARGKSLNQNSGSEKVENKLDNASGNNLKIKDDLENFLMNENNNF</sequence>
<proteinExistence type="predicted"/>
<dbReference type="EMBL" id="UOGD01000013">
    <property type="protein sequence ID" value="VAX15287.1"/>
    <property type="molecule type" value="Genomic_DNA"/>
</dbReference>
<reference evidence="1" key="1">
    <citation type="submission" date="2018-06" db="EMBL/GenBank/DDBJ databases">
        <authorList>
            <person name="Zhirakovskaya E."/>
        </authorList>
    </citation>
    <scope>NUCLEOTIDE SEQUENCE</scope>
</reference>